<dbReference type="PANTHER" id="PTHR31170">
    <property type="entry name" value="BNAC04G53230D PROTEIN"/>
    <property type="match status" value="1"/>
</dbReference>
<keyword evidence="2" id="KW-0812">Transmembrane</keyword>
<reference evidence="3 4" key="1">
    <citation type="submission" date="2018-04" db="EMBL/GenBank/DDBJ databases">
        <authorList>
            <person name="Vogel A."/>
        </authorList>
    </citation>
    <scope>NUCLEOTIDE SEQUENCE [LARGE SCALE GENOMIC DNA]</scope>
</reference>
<dbReference type="OrthoDB" id="1621957at2759"/>
<protein>
    <submittedName>
        <fullName evidence="3">Uncharacterized protein</fullName>
    </submittedName>
</protein>
<keyword evidence="4" id="KW-1185">Reference proteome</keyword>
<gene>
    <name evidence="3" type="ORF">CCAM_LOCUS6974</name>
</gene>
<keyword evidence="2" id="KW-1133">Transmembrane helix</keyword>
<feature type="compositionally biased region" description="Low complexity" evidence="1">
    <location>
        <begin position="1"/>
        <end position="13"/>
    </location>
</feature>
<dbReference type="Pfam" id="PF03140">
    <property type="entry name" value="DUF247"/>
    <property type="match status" value="1"/>
</dbReference>
<dbReference type="EMBL" id="OOIL02000450">
    <property type="protein sequence ID" value="VFQ65198.1"/>
    <property type="molecule type" value="Genomic_DNA"/>
</dbReference>
<organism evidence="3 4">
    <name type="scientific">Cuscuta campestris</name>
    <dbReference type="NCBI Taxonomy" id="132261"/>
    <lineage>
        <taxon>Eukaryota</taxon>
        <taxon>Viridiplantae</taxon>
        <taxon>Streptophyta</taxon>
        <taxon>Embryophyta</taxon>
        <taxon>Tracheophyta</taxon>
        <taxon>Spermatophyta</taxon>
        <taxon>Magnoliopsida</taxon>
        <taxon>eudicotyledons</taxon>
        <taxon>Gunneridae</taxon>
        <taxon>Pentapetalae</taxon>
        <taxon>asterids</taxon>
        <taxon>lamiids</taxon>
        <taxon>Solanales</taxon>
        <taxon>Convolvulaceae</taxon>
        <taxon>Cuscuteae</taxon>
        <taxon>Cuscuta</taxon>
        <taxon>Cuscuta subgen. Grammica</taxon>
        <taxon>Cuscuta sect. Cleistogrammica</taxon>
    </lineage>
</organism>
<evidence type="ECO:0000313" key="3">
    <source>
        <dbReference type="EMBL" id="VFQ65198.1"/>
    </source>
</evidence>
<dbReference type="Proteomes" id="UP000595140">
    <property type="component" value="Unassembled WGS sequence"/>
</dbReference>
<keyword evidence="2" id="KW-0472">Membrane</keyword>
<evidence type="ECO:0000313" key="4">
    <source>
        <dbReference type="Proteomes" id="UP000595140"/>
    </source>
</evidence>
<evidence type="ECO:0000256" key="1">
    <source>
        <dbReference type="SAM" id="MobiDB-lite"/>
    </source>
</evidence>
<accession>A0A484KK32</accession>
<dbReference type="PANTHER" id="PTHR31170:SF25">
    <property type="entry name" value="BNAA09G04570D PROTEIN"/>
    <property type="match status" value="1"/>
</dbReference>
<sequence length="480" mass="54456">MREGISSSSSSSSTYSPPIDERRWVEQGRRALDIRLEIDSTPTIFQVPKALKETKPEAYTPRLLGLGPYHHLRPDLHRTHTHKLNLINKFQEKVQESLPEFRFSPYHIMGPLEPYVRARYDKYLDLEGATLAYIIPVDSFFLLHFLSAYWYTTEVHSPLKLSKLWVNQSYQSMHLLDHMYRLIAFNDGSEDLFYIGKSRIVDEGVKVLTAASELGVGGDIVKPLLLAFKAIQVLENNVLANEIRTSTKNKEPEEEAVKKPTRHRIPSASQLSSLSSKKFRVDFKVMNTKGIVDVKLEEVEAGSLPPVLHLPEITFRPDAEVVLRNLVAYEASIATPESTLVLAEYVALMGDLLQAPEDVALLREKGIVKGSLDDEQIVKILAGIGKPGTEEKPEAHASEKVVRKLKEMVEEWEKKNETTWARLHRSIEKRVKDGVEVMRKPCAMALKYVLYIFLVVLVVLQLMQAYCQVYGCNKGGFKSK</sequence>
<dbReference type="InterPro" id="IPR004158">
    <property type="entry name" value="DUF247_pln"/>
</dbReference>
<proteinExistence type="predicted"/>
<feature type="transmembrane region" description="Helical" evidence="2">
    <location>
        <begin position="448"/>
        <end position="466"/>
    </location>
</feature>
<dbReference type="AlphaFoldDB" id="A0A484KK32"/>
<feature type="region of interest" description="Disordered" evidence="1">
    <location>
        <begin position="1"/>
        <end position="20"/>
    </location>
</feature>
<name>A0A484KK32_9ASTE</name>
<evidence type="ECO:0000256" key="2">
    <source>
        <dbReference type="SAM" id="Phobius"/>
    </source>
</evidence>